<accession>A0ABW4J3B8</accession>
<comment type="caution">
    <text evidence="2">The sequence shown here is derived from an EMBL/GenBank/DDBJ whole genome shotgun (WGS) entry which is preliminary data.</text>
</comment>
<name>A0ABW4J3B8_9ACTN</name>
<dbReference type="Proteomes" id="UP001597261">
    <property type="component" value="Unassembled WGS sequence"/>
</dbReference>
<feature type="domain" description="Hemerythrin-like" evidence="1">
    <location>
        <begin position="13"/>
        <end position="129"/>
    </location>
</feature>
<proteinExistence type="predicted"/>
<dbReference type="Gene3D" id="1.20.120.520">
    <property type="entry name" value="nmb1532 protein domain like"/>
    <property type="match status" value="1"/>
</dbReference>
<dbReference type="EMBL" id="JBHUDX010000110">
    <property type="protein sequence ID" value="MFD1663013.1"/>
    <property type="molecule type" value="Genomic_DNA"/>
</dbReference>
<dbReference type="InterPro" id="IPR012312">
    <property type="entry name" value="Hemerythrin-like"/>
</dbReference>
<protein>
    <submittedName>
        <fullName evidence="2">Hemerythrin domain-containing protein</fullName>
    </submittedName>
</protein>
<dbReference type="Pfam" id="PF01814">
    <property type="entry name" value="Hemerythrin"/>
    <property type="match status" value="1"/>
</dbReference>
<organism evidence="2 3">
    <name type="scientific">Streptomyces caeni</name>
    <dbReference type="NCBI Taxonomy" id="2307231"/>
    <lineage>
        <taxon>Bacteria</taxon>
        <taxon>Bacillati</taxon>
        <taxon>Actinomycetota</taxon>
        <taxon>Actinomycetes</taxon>
        <taxon>Kitasatosporales</taxon>
        <taxon>Streptomycetaceae</taxon>
        <taxon>Streptomyces</taxon>
    </lineage>
</organism>
<sequence length="159" mass="16885">MCEYCGCRSLASIADLTRGHDAGATLVSHVRDAGREGDIARLAELARTIAAVPAPHTQLEEQGLFPAMAEEFPDHIAALEDEHRRIEAVLAEAADGPPADAGRPERLLDALALLREHILKGHDGVFPAALASLSTHQWEAVDAVRAPVGSRVPQPSHSA</sequence>
<reference evidence="3" key="1">
    <citation type="journal article" date="2019" name="Int. J. Syst. Evol. Microbiol.">
        <title>The Global Catalogue of Microorganisms (GCM) 10K type strain sequencing project: providing services to taxonomists for standard genome sequencing and annotation.</title>
        <authorList>
            <consortium name="The Broad Institute Genomics Platform"/>
            <consortium name="The Broad Institute Genome Sequencing Center for Infectious Disease"/>
            <person name="Wu L."/>
            <person name="Ma J."/>
        </authorList>
    </citation>
    <scope>NUCLEOTIDE SEQUENCE [LARGE SCALE GENOMIC DNA]</scope>
    <source>
        <strain evidence="3">CGMCC 1.12470</strain>
    </source>
</reference>
<gene>
    <name evidence="2" type="ORF">ACFSL4_33810</name>
</gene>
<dbReference type="RefSeq" id="WP_381091464.1">
    <property type="nucleotide sequence ID" value="NZ_JBHUDX010000110.1"/>
</dbReference>
<evidence type="ECO:0000259" key="1">
    <source>
        <dbReference type="Pfam" id="PF01814"/>
    </source>
</evidence>
<evidence type="ECO:0000313" key="3">
    <source>
        <dbReference type="Proteomes" id="UP001597261"/>
    </source>
</evidence>
<keyword evidence="3" id="KW-1185">Reference proteome</keyword>
<evidence type="ECO:0000313" key="2">
    <source>
        <dbReference type="EMBL" id="MFD1663013.1"/>
    </source>
</evidence>